<dbReference type="SUPFAM" id="SSF53756">
    <property type="entry name" value="UDP-Glycosyltransferase/glycogen phosphorylase"/>
    <property type="match status" value="1"/>
</dbReference>
<keyword evidence="5" id="KW-1185">Reference proteome</keyword>
<dbReference type="GO" id="GO:0016757">
    <property type="term" value="F:glycosyltransferase activity"/>
    <property type="evidence" value="ECO:0007669"/>
    <property type="project" value="UniProtKB-KW"/>
</dbReference>
<proteinExistence type="predicted"/>
<feature type="domain" description="Glycosyltransferase subfamily 4-like N-terminal" evidence="3">
    <location>
        <begin position="15"/>
        <end position="197"/>
    </location>
</feature>
<comment type="caution">
    <text evidence="4">The sequence shown here is derived from an EMBL/GenBank/DDBJ whole genome shotgun (WGS) entry which is preliminary data.</text>
</comment>
<dbReference type="Gene3D" id="3.40.50.2000">
    <property type="entry name" value="Glycogen Phosphorylase B"/>
    <property type="match status" value="2"/>
</dbReference>
<gene>
    <name evidence="4" type="ORF">DMP07_05610</name>
</gene>
<dbReference type="CDD" id="cd03801">
    <property type="entry name" value="GT4_PimA-like"/>
    <property type="match status" value="1"/>
</dbReference>
<accession>A0A3N0AFZ5</accession>
<dbReference type="OrthoDB" id="9790710at2"/>
<evidence type="ECO:0000313" key="4">
    <source>
        <dbReference type="EMBL" id="RNL19845.1"/>
    </source>
</evidence>
<dbReference type="RefSeq" id="WP_123198167.1">
    <property type="nucleotide sequence ID" value="NZ_QICB01000003.1"/>
</dbReference>
<dbReference type="Proteomes" id="UP000267368">
    <property type="component" value="Unassembled WGS sequence"/>
</dbReference>
<reference evidence="5" key="1">
    <citation type="submission" date="2018-05" db="EMBL/GenBank/DDBJ databases">
        <title>Genome Sequencing of selected type strains of the family Eggerthellaceae.</title>
        <authorList>
            <person name="Danylec N."/>
            <person name="Stoll D.A."/>
            <person name="Doetsch A."/>
            <person name="Huch M."/>
        </authorList>
    </citation>
    <scope>NUCLEOTIDE SEQUENCE [LARGE SCALE GENOMIC DNA]</scope>
    <source>
        <strain evidence="5">DSM 17537</strain>
    </source>
</reference>
<dbReference type="InterPro" id="IPR028098">
    <property type="entry name" value="Glyco_trans_4-like_N"/>
</dbReference>
<dbReference type="Pfam" id="PF13439">
    <property type="entry name" value="Glyco_transf_4"/>
    <property type="match status" value="1"/>
</dbReference>
<keyword evidence="2 4" id="KW-0808">Transferase</keyword>
<protein>
    <submittedName>
        <fullName evidence="4">Glycosyl transferase family 1</fullName>
    </submittedName>
</protein>
<dbReference type="PANTHER" id="PTHR45947:SF3">
    <property type="entry name" value="SULFOQUINOVOSYL TRANSFERASE SQD2"/>
    <property type="match status" value="1"/>
</dbReference>
<evidence type="ECO:0000313" key="5">
    <source>
        <dbReference type="Proteomes" id="UP000267368"/>
    </source>
</evidence>
<organism evidence="4 5">
    <name type="scientific">Slackia faecicanis</name>
    <dbReference type="NCBI Taxonomy" id="255723"/>
    <lineage>
        <taxon>Bacteria</taxon>
        <taxon>Bacillati</taxon>
        <taxon>Actinomycetota</taxon>
        <taxon>Coriobacteriia</taxon>
        <taxon>Eggerthellales</taxon>
        <taxon>Eggerthellaceae</taxon>
        <taxon>Slackia</taxon>
    </lineage>
</organism>
<dbReference type="GO" id="GO:1901137">
    <property type="term" value="P:carbohydrate derivative biosynthetic process"/>
    <property type="evidence" value="ECO:0007669"/>
    <property type="project" value="UniProtKB-ARBA"/>
</dbReference>
<evidence type="ECO:0000256" key="2">
    <source>
        <dbReference type="ARBA" id="ARBA00022679"/>
    </source>
</evidence>
<name>A0A3N0AFZ5_9ACTN</name>
<dbReference type="PANTHER" id="PTHR45947">
    <property type="entry name" value="SULFOQUINOVOSYL TRANSFERASE SQD2"/>
    <property type="match status" value="1"/>
</dbReference>
<evidence type="ECO:0000256" key="1">
    <source>
        <dbReference type="ARBA" id="ARBA00022676"/>
    </source>
</evidence>
<dbReference type="AlphaFoldDB" id="A0A3N0AFZ5"/>
<dbReference type="EMBL" id="QICB01000003">
    <property type="protein sequence ID" value="RNL19845.1"/>
    <property type="molecule type" value="Genomic_DNA"/>
</dbReference>
<dbReference type="InterPro" id="IPR050194">
    <property type="entry name" value="Glycosyltransferase_grp1"/>
</dbReference>
<sequence>MRILNITAQRPDSTGSGVYLAETVRCQTASGHEAAVVAGVGAHDEPFIGASVPCFPVRFDTDELPFHIAGMSDVMPYPSTRYRDMTPAMTAAFVRAFEGAIARAAEAFRPDAVLCHHLYLVTALARETLPDVPVCAVCHSTDIRQMKMHGLERERIIAAARRLDAVLALHEDQKAQIVELYGVDEARVHVVGTGFNAAVFNEEGAVRDAEGALRTKPFEIMYAGKICGKKGVPSLLEALDAAARSDEARRFFAPAFSEGALDGGMAPFRLNLVGGHSDEAEYERIVERARACRFPVELPGRIGQDELVAAYRASDVFVLPSFYEGLPLVIAEALACGCKAVTTDLPGVRSWYGGHVPGASVLYVEPPRMTTVDEPLADDLPAFEARLARAVAQACMMPRAQVDMAHISWEGLTERIVSAVRDCIG</sequence>
<dbReference type="Pfam" id="PF13692">
    <property type="entry name" value="Glyco_trans_1_4"/>
    <property type="match status" value="1"/>
</dbReference>
<keyword evidence="1" id="KW-0328">Glycosyltransferase</keyword>
<evidence type="ECO:0000259" key="3">
    <source>
        <dbReference type="Pfam" id="PF13439"/>
    </source>
</evidence>